<dbReference type="AlphaFoldDB" id="D3BLX1"/>
<gene>
    <name evidence="1" type="ORF">PPL_12175</name>
</gene>
<organism evidence="1 2">
    <name type="scientific">Heterostelium pallidum (strain ATCC 26659 / Pp 5 / PN500)</name>
    <name type="common">Cellular slime mold</name>
    <name type="synonym">Polysphondylium pallidum</name>
    <dbReference type="NCBI Taxonomy" id="670386"/>
    <lineage>
        <taxon>Eukaryota</taxon>
        <taxon>Amoebozoa</taxon>
        <taxon>Evosea</taxon>
        <taxon>Eumycetozoa</taxon>
        <taxon>Dictyostelia</taxon>
        <taxon>Acytosteliales</taxon>
        <taxon>Acytosteliaceae</taxon>
        <taxon>Heterostelium</taxon>
    </lineage>
</organism>
<protein>
    <submittedName>
        <fullName evidence="1">Uncharacterized protein</fullName>
    </submittedName>
</protein>
<dbReference type="InParanoid" id="D3BLX1"/>
<dbReference type="EMBL" id="ADBJ01000042">
    <property type="protein sequence ID" value="EFA77572.1"/>
    <property type="molecule type" value="Genomic_DNA"/>
</dbReference>
<accession>D3BLX1</accession>
<evidence type="ECO:0000313" key="2">
    <source>
        <dbReference type="Proteomes" id="UP000001396"/>
    </source>
</evidence>
<dbReference type="Proteomes" id="UP000001396">
    <property type="component" value="Unassembled WGS sequence"/>
</dbReference>
<comment type="caution">
    <text evidence="1">The sequence shown here is derived from an EMBL/GenBank/DDBJ whole genome shotgun (WGS) entry which is preliminary data.</text>
</comment>
<evidence type="ECO:0000313" key="1">
    <source>
        <dbReference type="EMBL" id="EFA77572.1"/>
    </source>
</evidence>
<proteinExistence type="predicted"/>
<reference evidence="1 2" key="1">
    <citation type="journal article" date="2011" name="Genome Res.">
        <title>Phylogeny-wide analysis of social amoeba genomes highlights ancient origins for complex intercellular communication.</title>
        <authorList>
            <person name="Heidel A.J."/>
            <person name="Lawal H.M."/>
            <person name="Felder M."/>
            <person name="Schilde C."/>
            <person name="Helps N.R."/>
            <person name="Tunggal B."/>
            <person name="Rivero F."/>
            <person name="John U."/>
            <person name="Schleicher M."/>
            <person name="Eichinger L."/>
            <person name="Platzer M."/>
            <person name="Noegel A.A."/>
            <person name="Schaap P."/>
            <person name="Gloeckner G."/>
        </authorList>
    </citation>
    <scope>NUCLEOTIDE SEQUENCE [LARGE SCALE GENOMIC DNA]</scope>
    <source>
        <strain evidence="2">ATCC 26659 / Pp 5 / PN500</strain>
    </source>
</reference>
<name>D3BLX1_HETP5</name>
<sequence>MVVPLQCFINNTPFNVSFNNLEYSGDNFEMTGNSKHVSGLWVPYKKSGKSVTILVGSTVFTMYDDEWKIIIENNVTFDLAHDCMKFFLTVNGYDESNLNFQFKSLASGRSIRSSMLMIFESLSTQKSKPTCYKKRKLKAKVFP</sequence>
<dbReference type="RefSeq" id="XP_020429700.1">
    <property type="nucleotide sequence ID" value="XM_020582919.1"/>
</dbReference>
<dbReference type="GeneID" id="31367642"/>
<keyword evidence="2" id="KW-1185">Reference proteome</keyword>